<protein>
    <recommendedName>
        <fullName evidence="3">Nucleotidyl transferase, PF08843 family</fullName>
    </recommendedName>
</protein>
<organism evidence="1 2">
    <name type="scientific">Leyella stercorea DSM 18206</name>
    <dbReference type="NCBI Taxonomy" id="1002367"/>
    <lineage>
        <taxon>Bacteria</taxon>
        <taxon>Pseudomonadati</taxon>
        <taxon>Bacteroidota</taxon>
        <taxon>Bacteroidia</taxon>
        <taxon>Bacteroidales</taxon>
        <taxon>Prevotellaceae</taxon>
        <taxon>Leyella</taxon>
    </lineage>
</organism>
<evidence type="ECO:0000313" key="1">
    <source>
        <dbReference type="EMBL" id="EHJ38042.1"/>
    </source>
</evidence>
<reference evidence="1 2" key="1">
    <citation type="submission" date="2011-08" db="EMBL/GenBank/DDBJ databases">
        <authorList>
            <person name="Weinstock G."/>
            <person name="Sodergren E."/>
            <person name="Clifton S."/>
            <person name="Fulton L."/>
            <person name="Fulton B."/>
            <person name="Courtney L."/>
            <person name="Fronick C."/>
            <person name="Harrison M."/>
            <person name="Strong C."/>
            <person name="Farmer C."/>
            <person name="Delahaunty K."/>
            <person name="Markovic C."/>
            <person name="Hall O."/>
            <person name="Minx P."/>
            <person name="Tomlinson C."/>
            <person name="Mitreva M."/>
            <person name="Hou S."/>
            <person name="Chen J."/>
            <person name="Wollam A."/>
            <person name="Pepin K.H."/>
            <person name="Johnson M."/>
            <person name="Bhonagiri V."/>
            <person name="Zhang X."/>
            <person name="Suruliraj S."/>
            <person name="Warren W."/>
            <person name="Chinwalla A."/>
            <person name="Mardis E.R."/>
            <person name="Wilson R.K."/>
        </authorList>
    </citation>
    <scope>NUCLEOTIDE SEQUENCE [LARGE SCALE GENOMIC DNA]</scope>
    <source>
        <strain evidence="1 2">DSM 18206</strain>
    </source>
</reference>
<proteinExistence type="predicted"/>
<dbReference type="AlphaFoldDB" id="G6AZX9"/>
<dbReference type="PATRIC" id="fig|1002367.3.peg.1776"/>
<dbReference type="eggNOG" id="COG2253">
    <property type="taxonomic scope" value="Bacteria"/>
</dbReference>
<comment type="caution">
    <text evidence="1">The sequence shown here is derived from an EMBL/GenBank/DDBJ whole genome shotgun (WGS) entry which is preliminary data.</text>
</comment>
<sequence>MNKFFELSFDDQRRVLQQASARCGLPPQAIEKDLWVSNILQIVFDLPFADKLIFKGGTSLSKVWHLIERFSEDIDLAVDRSLFGFEGDLTKKQIKKLRKASSLFVKDTFCPALQEAVEKYGLQDFCKIESEPDGEGDSTYPEPRKIFVRYKSAWAEPSEYLSPIVMLEIGARSLLEPNEQTHINSMVEGVFPTIQTTIVDSKVATALASKTFLEKVFLLHELFSVEGRGVIADRKSRHLYDLSRMMDKDFALAAIKDDELWESIRHHREIFTSISGMDYTPDIRRRIVLVPREDICSAWEADYKSMCSSMIFGEKPSFIELIENMKVLEDRFHRF</sequence>
<dbReference type="Pfam" id="PF08843">
    <property type="entry name" value="AbiEii"/>
    <property type="match status" value="1"/>
</dbReference>
<dbReference type="GeneID" id="78337712"/>
<dbReference type="RefSeq" id="WP_007901482.1">
    <property type="nucleotide sequence ID" value="NZ_JH379449.1"/>
</dbReference>
<dbReference type="EMBL" id="AFZZ01000189">
    <property type="protein sequence ID" value="EHJ38042.1"/>
    <property type="molecule type" value="Genomic_DNA"/>
</dbReference>
<evidence type="ECO:0000313" key="2">
    <source>
        <dbReference type="Proteomes" id="UP000004407"/>
    </source>
</evidence>
<dbReference type="InterPro" id="IPR014942">
    <property type="entry name" value="AbiEii"/>
</dbReference>
<dbReference type="Gene3D" id="3.10.450.620">
    <property type="entry name" value="JHP933, nucleotidyltransferase-like core domain"/>
    <property type="match status" value="1"/>
</dbReference>
<gene>
    <name evidence="1" type="ORF">HMPREF0673_02196</name>
</gene>
<name>G6AZX9_9BACT</name>
<evidence type="ECO:0008006" key="3">
    <source>
        <dbReference type="Google" id="ProtNLM"/>
    </source>
</evidence>
<dbReference type="Proteomes" id="UP000004407">
    <property type="component" value="Unassembled WGS sequence"/>
</dbReference>
<dbReference type="HOGENOM" id="CLU_066201_0_1_10"/>
<accession>G6AZX9</accession>